<dbReference type="Proteomes" id="UP000050863">
    <property type="component" value="Unassembled WGS sequence"/>
</dbReference>
<dbReference type="EMBL" id="LLXZ01000003">
    <property type="protein sequence ID" value="KRR15288.1"/>
    <property type="molecule type" value="Genomic_DNA"/>
</dbReference>
<evidence type="ECO:0000313" key="2">
    <source>
        <dbReference type="Proteomes" id="UP000050863"/>
    </source>
</evidence>
<sequence length="83" mass="9263">MQVQNAVAGFDTKQMLARACRLNCKQIDVTGGHLKNVFVVAEKHRATRIERSPLQQADRHLALMPNEIFAGKSIRHPRATSLA</sequence>
<dbReference type="AlphaFoldDB" id="A0A0R3M5K6"/>
<reference evidence="1 2" key="1">
    <citation type="submission" date="2014-03" db="EMBL/GenBank/DDBJ databases">
        <title>Bradyrhizobium valentinum sp. nov., isolated from effective nodules of Lupinus mariae-josephae, a lupine endemic of basic-lime soils in Eastern Spain.</title>
        <authorList>
            <person name="Duran D."/>
            <person name="Rey L."/>
            <person name="Navarro A."/>
            <person name="Busquets A."/>
            <person name="Imperial J."/>
            <person name="Ruiz-Argueso T."/>
        </authorList>
    </citation>
    <scope>NUCLEOTIDE SEQUENCE [LARGE SCALE GENOMIC DNA]</scope>
    <source>
        <strain evidence="1 2">PAC68</strain>
    </source>
</reference>
<organism evidence="1 2">
    <name type="scientific">Bradyrhizobium jicamae</name>
    <dbReference type="NCBI Taxonomy" id="280332"/>
    <lineage>
        <taxon>Bacteria</taxon>
        <taxon>Pseudomonadati</taxon>
        <taxon>Pseudomonadota</taxon>
        <taxon>Alphaproteobacteria</taxon>
        <taxon>Hyphomicrobiales</taxon>
        <taxon>Nitrobacteraceae</taxon>
        <taxon>Bradyrhizobium</taxon>
    </lineage>
</organism>
<name>A0A0R3M5K6_9BRAD</name>
<evidence type="ECO:0000313" key="1">
    <source>
        <dbReference type="EMBL" id="KRR15288.1"/>
    </source>
</evidence>
<accession>A0A0R3M5K6</accession>
<dbReference type="STRING" id="280332.CQ12_15985"/>
<gene>
    <name evidence="1" type="ORF">CQ12_15985</name>
</gene>
<proteinExistence type="predicted"/>
<protein>
    <submittedName>
        <fullName evidence="1">Uncharacterized protein</fullName>
    </submittedName>
</protein>
<comment type="caution">
    <text evidence="1">The sequence shown here is derived from an EMBL/GenBank/DDBJ whole genome shotgun (WGS) entry which is preliminary data.</text>
</comment>
<keyword evidence="2" id="KW-1185">Reference proteome</keyword>